<feature type="region of interest" description="Disordered" evidence="1">
    <location>
        <begin position="335"/>
        <end position="356"/>
    </location>
</feature>
<accession>A0A388JN77</accession>
<organism evidence="3 4">
    <name type="scientific">Chara braunii</name>
    <name type="common">Braun's stonewort</name>
    <dbReference type="NCBI Taxonomy" id="69332"/>
    <lineage>
        <taxon>Eukaryota</taxon>
        <taxon>Viridiplantae</taxon>
        <taxon>Streptophyta</taxon>
        <taxon>Charophyceae</taxon>
        <taxon>Charales</taxon>
        <taxon>Characeae</taxon>
        <taxon>Chara</taxon>
    </lineage>
</organism>
<evidence type="ECO:0000313" key="3">
    <source>
        <dbReference type="EMBL" id="GBG59162.1"/>
    </source>
</evidence>
<evidence type="ECO:0000313" key="4">
    <source>
        <dbReference type="Proteomes" id="UP000265515"/>
    </source>
</evidence>
<gene>
    <name evidence="3" type="ORF">CBR_g32178</name>
</gene>
<proteinExistence type="predicted"/>
<dbReference type="InterPro" id="IPR044822">
    <property type="entry name" value="Myb_DNA-bind_4"/>
</dbReference>
<sequence length="436" mass="47309">MVALIRAKRDQDVQLQMAGHAFAQMKGREWKWADVRERLLKVDVDRPAEKCGKKWDNLMQQFKKVHCFQGESGKEDFFQLSAKERLARGLNFNMDRAVYEEIKASTTRSHTMHLQNVADTGRVGDVQLPFGSSGGPESVSDGESDAGGDGNDEDDSSTRGCSQTTGSPGGARKRKNMRQQTFEALTECMEKHGTLMASTMESASKGQCSIQIRQCKAMEAEMEVQKKRYVASDEVSKMMCHALMEIVKAIRDRAGQAKRGRDVLENVMPVVEKKGRHQAKKRKAVAGGPSNAGKNVREEWVNDGESTKEDDAIQSGEEEAVARKGSLRTRGALKINGTGAAQAAHQPRGGGAREREDVVIDVDAGVAPREVRGMASITEVRTAGALTRTRTTTPPEGDPSVRAPSSPATPRQQPVKDDGGGSNTVVQGSGVALFPA</sequence>
<evidence type="ECO:0000259" key="2">
    <source>
        <dbReference type="Pfam" id="PF13837"/>
    </source>
</evidence>
<dbReference type="PANTHER" id="PTHR33492">
    <property type="entry name" value="OSJNBA0043A12.37 PROTEIN-RELATED"/>
    <property type="match status" value="1"/>
</dbReference>
<reference evidence="3 4" key="1">
    <citation type="journal article" date="2018" name="Cell">
        <title>The Chara Genome: Secondary Complexity and Implications for Plant Terrestrialization.</title>
        <authorList>
            <person name="Nishiyama T."/>
            <person name="Sakayama H."/>
            <person name="Vries J.D."/>
            <person name="Buschmann H."/>
            <person name="Saint-Marcoux D."/>
            <person name="Ullrich K.K."/>
            <person name="Haas F.B."/>
            <person name="Vanderstraeten L."/>
            <person name="Becker D."/>
            <person name="Lang D."/>
            <person name="Vosolsobe S."/>
            <person name="Rombauts S."/>
            <person name="Wilhelmsson P.K.I."/>
            <person name="Janitza P."/>
            <person name="Kern R."/>
            <person name="Heyl A."/>
            <person name="Rumpler F."/>
            <person name="Villalobos L.I.A.C."/>
            <person name="Clay J.M."/>
            <person name="Skokan R."/>
            <person name="Toyoda A."/>
            <person name="Suzuki Y."/>
            <person name="Kagoshima H."/>
            <person name="Schijlen E."/>
            <person name="Tajeshwar N."/>
            <person name="Catarino B."/>
            <person name="Hetherington A.J."/>
            <person name="Saltykova A."/>
            <person name="Bonnot C."/>
            <person name="Breuninger H."/>
            <person name="Symeonidi A."/>
            <person name="Radhakrishnan G.V."/>
            <person name="Van Nieuwerburgh F."/>
            <person name="Deforce D."/>
            <person name="Chang C."/>
            <person name="Karol K.G."/>
            <person name="Hedrich R."/>
            <person name="Ulvskov P."/>
            <person name="Glockner G."/>
            <person name="Delwiche C.F."/>
            <person name="Petrasek J."/>
            <person name="Van de Peer Y."/>
            <person name="Friml J."/>
            <person name="Beilby M."/>
            <person name="Dolan L."/>
            <person name="Kohara Y."/>
            <person name="Sugano S."/>
            <person name="Fujiyama A."/>
            <person name="Delaux P.-M."/>
            <person name="Quint M."/>
            <person name="TheiBen G."/>
            <person name="Hagemann M."/>
            <person name="Harholt J."/>
            <person name="Dunand C."/>
            <person name="Zachgo S."/>
            <person name="Langdale J."/>
            <person name="Maumus F."/>
            <person name="Straeten D.V.D."/>
            <person name="Gould S.B."/>
            <person name="Rensing S.A."/>
        </authorList>
    </citation>
    <scope>NUCLEOTIDE SEQUENCE [LARGE SCALE GENOMIC DNA]</scope>
    <source>
        <strain evidence="3 4">S276</strain>
    </source>
</reference>
<dbReference type="AlphaFoldDB" id="A0A388JN77"/>
<comment type="caution">
    <text evidence="3">The sequence shown here is derived from an EMBL/GenBank/DDBJ whole genome shotgun (WGS) entry which is preliminary data.</text>
</comment>
<dbReference type="EMBL" id="BFEA01000003">
    <property type="protein sequence ID" value="GBG59162.1"/>
    <property type="molecule type" value="Genomic_DNA"/>
</dbReference>
<dbReference type="OrthoDB" id="1927263at2759"/>
<name>A0A388JN77_CHABU</name>
<feature type="compositionally biased region" description="Acidic residues" evidence="1">
    <location>
        <begin position="140"/>
        <end position="155"/>
    </location>
</feature>
<dbReference type="Proteomes" id="UP000265515">
    <property type="component" value="Unassembled WGS sequence"/>
</dbReference>
<keyword evidence="4" id="KW-1185">Reference proteome</keyword>
<dbReference type="Gramene" id="GBG59162">
    <property type="protein sequence ID" value="GBG59162"/>
    <property type="gene ID" value="CBR_g32178"/>
</dbReference>
<feature type="region of interest" description="Disordered" evidence="1">
    <location>
        <begin position="273"/>
        <end position="296"/>
    </location>
</feature>
<feature type="compositionally biased region" description="Basic residues" evidence="1">
    <location>
        <begin position="274"/>
        <end position="284"/>
    </location>
</feature>
<feature type="domain" description="Myb/SANT-like DNA-binding" evidence="2">
    <location>
        <begin position="3"/>
        <end position="73"/>
    </location>
</feature>
<evidence type="ECO:0000256" key="1">
    <source>
        <dbReference type="SAM" id="MobiDB-lite"/>
    </source>
</evidence>
<dbReference type="PANTHER" id="PTHR33492:SF11">
    <property type="entry name" value="OS04G0670900 PROTEIN"/>
    <property type="match status" value="1"/>
</dbReference>
<feature type="region of interest" description="Disordered" evidence="1">
    <location>
        <begin position="106"/>
        <end position="177"/>
    </location>
</feature>
<protein>
    <recommendedName>
        <fullName evidence="2">Myb/SANT-like DNA-binding domain-containing protein</fullName>
    </recommendedName>
</protein>
<dbReference type="Pfam" id="PF13837">
    <property type="entry name" value="Myb_DNA-bind_4"/>
    <property type="match status" value="1"/>
</dbReference>
<feature type="region of interest" description="Disordered" evidence="1">
    <location>
        <begin position="378"/>
        <end position="436"/>
    </location>
</feature>
<dbReference type="Gene3D" id="1.10.10.60">
    <property type="entry name" value="Homeodomain-like"/>
    <property type="match status" value="1"/>
</dbReference>
<feature type="compositionally biased region" description="Polar residues" evidence="1">
    <location>
        <begin position="106"/>
        <end position="118"/>
    </location>
</feature>